<dbReference type="InterPro" id="IPR000683">
    <property type="entry name" value="Gfo/Idh/MocA-like_OxRdtase_N"/>
</dbReference>
<gene>
    <name evidence="3" type="ORF">F7O44_10225</name>
</gene>
<dbReference type="GO" id="GO:0000166">
    <property type="term" value="F:nucleotide binding"/>
    <property type="evidence" value="ECO:0007669"/>
    <property type="project" value="InterPro"/>
</dbReference>
<dbReference type="Proteomes" id="UP000460435">
    <property type="component" value="Unassembled WGS sequence"/>
</dbReference>
<dbReference type="InterPro" id="IPR051450">
    <property type="entry name" value="Gfo/Idh/MocA_Oxidoreductases"/>
</dbReference>
<dbReference type="SUPFAM" id="SSF51735">
    <property type="entry name" value="NAD(P)-binding Rossmann-fold domains"/>
    <property type="match status" value="1"/>
</dbReference>
<dbReference type="Pfam" id="PF01408">
    <property type="entry name" value="GFO_IDH_MocA"/>
    <property type="match status" value="1"/>
</dbReference>
<protein>
    <submittedName>
        <fullName evidence="3">Gfo/Idh/MocA family oxidoreductase</fullName>
    </submittedName>
</protein>
<reference evidence="3 4" key="1">
    <citation type="submission" date="2019-11" db="EMBL/GenBank/DDBJ databases">
        <authorList>
            <person name="Li X.-J."/>
            <person name="Feng X.-M."/>
        </authorList>
    </citation>
    <scope>NUCLEOTIDE SEQUENCE [LARGE SCALE GENOMIC DNA]</scope>
    <source>
        <strain evidence="3 4">XMNu-373</strain>
    </source>
</reference>
<dbReference type="InterPro" id="IPR036291">
    <property type="entry name" value="NAD(P)-bd_dom_sf"/>
</dbReference>
<feature type="domain" description="GFO/IDH/MocA-like oxidoreductase" evidence="2">
    <location>
        <begin position="146"/>
        <end position="274"/>
    </location>
</feature>
<name>A0A7K3M4V0_9ACTN</name>
<comment type="caution">
    <text evidence="3">The sequence shown here is derived from an EMBL/GenBank/DDBJ whole genome shotgun (WGS) entry which is preliminary data.</text>
</comment>
<proteinExistence type="predicted"/>
<evidence type="ECO:0000313" key="4">
    <source>
        <dbReference type="Proteomes" id="UP000460435"/>
    </source>
</evidence>
<evidence type="ECO:0000313" key="3">
    <source>
        <dbReference type="EMBL" id="NDL57448.1"/>
    </source>
</evidence>
<dbReference type="InterPro" id="IPR055170">
    <property type="entry name" value="GFO_IDH_MocA-like_dom"/>
</dbReference>
<accession>A0A7K3M4V0</accession>
<dbReference type="Gene3D" id="3.30.360.10">
    <property type="entry name" value="Dihydrodipicolinate Reductase, domain 2"/>
    <property type="match status" value="1"/>
</dbReference>
<sequence>MPSQKALHDGGRTLRVGVMSFAHLHAAGFAGVLQGRPDVELMCADPDAAAAPAGELRGAALAADLGLPYVDTYDELFAWRPDAVVVCSENARHRPLVERAAAAGVHVLCEKPLATSVDDAQAMIDACDAAGVFLMTALPVRFAPSFQALCAAVEAGRLGDVLGATGTNNGWLPSGRAWFTDPALAGGGAIADHTVHVADLLDCLLGSQAVRVRAVSNRVLHADNPAVATETGGLVSIAYDNGVVATIDCSWSQPPHAPTWGGVTLEVVGTAGTMRIDPYAARVGGFDENARREMWIPYGDSPKARLLDAFLNGIRTGVAPQPDGHTGLRLVRIVVAAQESARTGQPVDLDLMPAA</sequence>
<feature type="domain" description="Gfo/Idh/MocA-like oxidoreductase N-terminal" evidence="1">
    <location>
        <begin position="55"/>
        <end position="136"/>
    </location>
</feature>
<evidence type="ECO:0000259" key="2">
    <source>
        <dbReference type="Pfam" id="PF22725"/>
    </source>
</evidence>
<dbReference type="Gene3D" id="3.40.50.720">
    <property type="entry name" value="NAD(P)-binding Rossmann-like Domain"/>
    <property type="match status" value="1"/>
</dbReference>
<keyword evidence="4" id="KW-1185">Reference proteome</keyword>
<dbReference type="PANTHER" id="PTHR43377">
    <property type="entry name" value="BILIVERDIN REDUCTASE A"/>
    <property type="match status" value="1"/>
</dbReference>
<evidence type="ECO:0000259" key="1">
    <source>
        <dbReference type="Pfam" id="PF01408"/>
    </source>
</evidence>
<dbReference type="RefSeq" id="WP_162450160.1">
    <property type="nucleotide sequence ID" value="NZ_WLZY01000003.1"/>
</dbReference>
<dbReference type="EMBL" id="WLZY01000003">
    <property type="protein sequence ID" value="NDL57448.1"/>
    <property type="molecule type" value="Genomic_DNA"/>
</dbReference>
<dbReference type="SUPFAM" id="SSF55347">
    <property type="entry name" value="Glyceraldehyde-3-phosphate dehydrogenase-like, C-terminal domain"/>
    <property type="match status" value="1"/>
</dbReference>
<dbReference type="AlphaFoldDB" id="A0A7K3M4V0"/>
<dbReference type="PANTHER" id="PTHR43377:SF1">
    <property type="entry name" value="BILIVERDIN REDUCTASE A"/>
    <property type="match status" value="1"/>
</dbReference>
<organism evidence="3 4">
    <name type="scientific">Phytoactinopolyspora mesophila</name>
    <dbReference type="NCBI Taxonomy" id="2650750"/>
    <lineage>
        <taxon>Bacteria</taxon>
        <taxon>Bacillati</taxon>
        <taxon>Actinomycetota</taxon>
        <taxon>Actinomycetes</taxon>
        <taxon>Jiangellales</taxon>
        <taxon>Jiangellaceae</taxon>
        <taxon>Phytoactinopolyspora</taxon>
    </lineage>
</organism>
<dbReference type="Pfam" id="PF22725">
    <property type="entry name" value="GFO_IDH_MocA_C3"/>
    <property type="match status" value="1"/>
</dbReference>